<proteinExistence type="predicted"/>
<evidence type="ECO:0000256" key="2">
    <source>
        <dbReference type="SAM" id="Phobius"/>
    </source>
</evidence>
<keyword evidence="2" id="KW-0472">Membrane</keyword>
<dbReference type="AlphaFoldDB" id="A0A6I3KL00"/>
<comment type="caution">
    <text evidence="3">The sequence shown here is derived from an EMBL/GenBank/DDBJ whole genome shotgun (WGS) entry which is preliminary data.</text>
</comment>
<sequence length="108" mass="12247">MPTTEDRRSRRPNPTRYDEEEHALHIKVGEGRGPPYKVSLADLVPRPAPKPPKKPLLIKHTAPPPPPERRGHSAWWWTRVVGIVGAVLIGMCHGVGSHIFEMLVENWR</sequence>
<gene>
    <name evidence="3" type="ORF">GIW81_11895</name>
</gene>
<keyword evidence="2" id="KW-0812">Transmembrane</keyword>
<dbReference type="Proteomes" id="UP000440694">
    <property type="component" value="Unassembled WGS sequence"/>
</dbReference>
<keyword evidence="4" id="KW-1185">Reference proteome</keyword>
<evidence type="ECO:0000313" key="3">
    <source>
        <dbReference type="EMBL" id="MTD95033.1"/>
    </source>
</evidence>
<dbReference type="EMBL" id="WMBQ01000001">
    <property type="protein sequence ID" value="MTD95033.1"/>
    <property type="molecule type" value="Genomic_DNA"/>
</dbReference>
<protein>
    <submittedName>
        <fullName evidence="3">Uncharacterized protein</fullName>
    </submittedName>
</protein>
<keyword evidence="2" id="KW-1133">Transmembrane helix</keyword>
<organism evidence="3 4">
    <name type="scientific">Hyphomicrobium album</name>
    <dbReference type="NCBI Taxonomy" id="2665159"/>
    <lineage>
        <taxon>Bacteria</taxon>
        <taxon>Pseudomonadati</taxon>
        <taxon>Pseudomonadota</taxon>
        <taxon>Alphaproteobacteria</taxon>
        <taxon>Hyphomicrobiales</taxon>
        <taxon>Hyphomicrobiaceae</taxon>
        <taxon>Hyphomicrobium</taxon>
    </lineage>
</organism>
<dbReference type="RefSeq" id="WP_154739381.1">
    <property type="nucleotide sequence ID" value="NZ_WMBQ01000001.1"/>
</dbReference>
<evidence type="ECO:0000256" key="1">
    <source>
        <dbReference type="SAM" id="MobiDB-lite"/>
    </source>
</evidence>
<reference evidence="3 4" key="1">
    <citation type="submission" date="2019-11" db="EMBL/GenBank/DDBJ databases">
        <title>Identification of a novel strain.</title>
        <authorList>
            <person name="Xu Q."/>
            <person name="Wang G."/>
        </authorList>
    </citation>
    <scope>NUCLEOTIDE SEQUENCE [LARGE SCALE GENOMIC DNA]</scope>
    <source>
        <strain evidence="4">xq</strain>
    </source>
</reference>
<name>A0A6I3KL00_9HYPH</name>
<accession>A0A6I3KL00</accession>
<evidence type="ECO:0000313" key="4">
    <source>
        <dbReference type="Proteomes" id="UP000440694"/>
    </source>
</evidence>
<feature type="transmembrane region" description="Helical" evidence="2">
    <location>
        <begin position="76"/>
        <end position="100"/>
    </location>
</feature>
<feature type="region of interest" description="Disordered" evidence="1">
    <location>
        <begin position="44"/>
        <end position="71"/>
    </location>
</feature>